<dbReference type="SUPFAM" id="SSF53649">
    <property type="entry name" value="Alkaline phosphatase-like"/>
    <property type="match status" value="1"/>
</dbReference>
<name>X1CD84_9ZZZZ</name>
<dbReference type="InterPro" id="IPR017850">
    <property type="entry name" value="Alkaline_phosphatase_core_sf"/>
</dbReference>
<dbReference type="EMBL" id="BART01012536">
    <property type="protein sequence ID" value="GAG82221.1"/>
    <property type="molecule type" value="Genomic_DNA"/>
</dbReference>
<dbReference type="InterPro" id="IPR000917">
    <property type="entry name" value="Sulfatase_N"/>
</dbReference>
<evidence type="ECO:0000256" key="1">
    <source>
        <dbReference type="ARBA" id="ARBA00008779"/>
    </source>
</evidence>
<gene>
    <name evidence="4" type="ORF">S01H4_26118</name>
</gene>
<dbReference type="PANTHER" id="PTHR42693">
    <property type="entry name" value="ARYLSULFATASE FAMILY MEMBER"/>
    <property type="match status" value="1"/>
</dbReference>
<dbReference type="GO" id="GO:0004065">
    <property type="term" value="F:arylsulfatase activity"/>
    <property type="evidence" value="ECO:0007669"/>
    <property type="project" value="TreeGrafter"/>
</dbReference>
<comment type="caution">
    <text evidence="4">The sequence shown here is derived from an EMBL/GenBank/DDBJ whole genome shotgun (WGS) entry which is preliminary data.</text>
</comment>
<proteinExistence type="inferred from homology"/>
<dbReference type="InterPro" id="IPR050738">
    <property type="entry name" value="Sulfatase"/>
</dbReference>
<comment type="similarity">
    <text evidence="1">Belongs to the sulfatase family.</text>
</comment>
<dbReference type="Gene3D" id="3.40.720.10">
    <property type="entry name" value="Alkaline Phosphatase, subunit A"/>
    <property type="match status" value="1"/>
</dbReference>
<reference evidence="4" key="1">
    <citation type="journal article" date="2014" name="Front. Microbiol.">
        <title>High frequency of phylogenetically diverse reductive dehalogenase-homologous genes in deep subseafloor sedimentary metagenomes.</title>
        <authorList>
            <person name="Kawai M."/>
            <person name="Futagami T."/>
            <person name="Toyoda A."/>
            <person name="Takaki Y."/>
            <person name="Nishi S."/>
            <person name="Hori S."/>
            <person name="Arai W."/>
            <person name="Tsubouchi T."/>
            <person name="Morono Y."/>
            <person name="Uchiyama I."/>
            <person name="Ito T."/>
            <person name="Fujiyama A."/>
            <person name="Inagaki F."/>
            <person name="Takami H."/>
        </authorList>
    </citation>
    <scope>NUCLEOTIDE SEQUENCE</scope>
    <source>
        <strain evidence="4">Expedition CK06-06</strain>
    </source>
</reference>
<evidence type="ECO:0000313" key="4">
    <source>
        <dbReference type="EMBL" id="GAG82221.1"/>
    </source>
</evidence>
<dbReference type="AlphaFoldDB" id="X1CD84"/>
<evidence type="ECO:0000256" key="2">
    <source>
        <dbReference type="ARBA" id="ARBA00022801"/>
    </source>
</evidence>
<keyword evidence="2" id="KW-0378">Hydrolase</keyword>
<sequence length="250" mass="27293">MGLIDESVTLTPLAGKWESLSAKERAIEERTMEVYAAMIDCVDQNIGRLLKKLKELGQEENTLVIFVSDNGGSSENVNNMGNKTNPVIGEMDNWKSVGGRWANVSNTPFKKYKNYSMEGLVTGGILTLVLGNVLRMRHHRIMRSGVRDIKKERLVAVLAFVQVLQRVVRESIGGVESFRWCVGFVSLTVDAPGARGPFLGGFGFARPLFSGVEHVAGTVAQTEVMVVTILEGVLSTVMLAAPISPVTRRA</sequence>
<accession>X1CD84</accession>
<organism evidence="4">
    <name type="scientific">marine sediment metagenome</name>
    <dbReference type="NCBI Taxonomy" id="412755"/>
    <lineage>
        <taxon>unclassified sequences</taxon>
        <taxon>metagenomes</taxon>
        <taxon>ecological metagenomes</taxon>
    </lineage>
</organism>
<dbReference type="Pfam" id="PF00884">
    <property type="entry name" value="Sulfatase"/>
    <property type="match status" value="1"/>
</dbReference>
<feature type="non-terminal residue" evidence="4">
    <location>
        <position position="250"/>
    </location>
</feature>
<protein>
    <recommendedName>
        <fullName evidence="3">Sulfatase N-terminal domain-containing protein</fullName>
    </recommendedName>
</protein>
<feature type="domain" description="Sulfatase N-terminal" evidence="3">
    <location>
        <begin position="27"/>
        <end position="84"/>
    </location>
</feature>
<dbReference type="PANTHER" id="PTHR42693:SF53">
    <property type="entry name" value="ENDO-4-O-SULFATASE"/>
    <property type="match status" value="1"/>
</dbReference>
<evidence type="ECO:0000259" key="3">
    <source>
        <dbReference type="Pfam" id="PF00884"/>
    </source>
</evidence>